<proteinExistence type="predicted"/>
<reference evidence="3" key="1">
    <citation type="journal article" date="1995" name="Appl. Environ. Microbiol.">
        <title>Nucleotide sequence and replication properties of the Bacillus borstelensis cryptic plasmid pHT926.</title>
        <authorList>
            <person name="Ebisu S."/>
            <person name="Murahashi Y."/>
            <person name="Takagi H."/>
            <person name="Kadowaki K."/>
            <person name="Yamaguchi K."/>
            <person name="Yamagata H."/>
            <person name="Udaka S."/>
        </authorList>
    </citation>
    <scope>NUCLEOTIDE SEQUENCE</scope>
    <source>
        <plasmid evidence="3">pHT926</plasmid>
    </source>
</reference>
<accession>Q52178</accession>
<protein>
    <submittedName>
        <fullName evidence="3">Rep protein</fullName>
    </submittedName>
</protein>
<evidence type="ECO:0000313" key="3">
    <source>
        <dbReference type="EMBL" id="BAA07788.1"/>
    </source>
</evidence>
<evidence type="ECO:0000259" key="2">
    <source>
        <dbReference type="Pfam" id="PF23343"/>
    </source>
</evidence>
<evidence type="ECO:0000256" key="1">
    <source>
        <dbReference type="SAM" id="MobiDB-lite"/>
    </source>
</evidence>
<keyword evidence="3" id="KW-0614">Plasmid</keyword>
<dbReference type="InterPro" id="IPR056906">
    <property type="entry name" value="ORF2/G2P_dom"/>
</dbReference>
<organism evidence="3">
    <name type="scientific">Brevibacillus borstelensis</name>
    <dbReference type="NCBI Taxonomy" id="45462"/>
    <lineage>
        <taxon>Bacteria</taxon>
        <taxon>Bacillati</taxon>
        <taxon>Bacillota</taxon>
        <taxon>Bacilli</taxon>
        <taxon>Bacillales</taxon>
        <taxon>Paenibacillaceae</taxon>
        <taxon>Brevibacillus</taxon>
    </lineage>
</organism>
<dbReference type="Pfam" id="PF23343">
    <property type="entry name" value="REP_ORF2-G2P"/>
    <property type="match status" value="1"/>
</dbReference>
<name>Q52178_9BACL</name>
<feature type="region of interest" description="Disordered" evidence="1">
    <location>
        <begin position="29"/>
        <end position="61"/>
    </location>
</feature>
<feature type="domain" description="Replication-associated protein ORF2/G2P" evidence="2">
    <location>
        <begin position="95"/>
        <end position="201"/>
    </location>
</feature>
<dbReference type="AlphaFoldDB" id="Q52178"/>
<dbReference type="EMBL" id="D43692">
    <property type="protein sequence ID" value="BAA07788.1"/>
    <property type="molecule type" value="Genomic_DNA"/>
</dbReference>
<geneLocation type="plasmid" evidence="3">
    <name>pHT926</name>
</geneLocation>
<sequence>MIVRYKAVVSGDVIEIYEYEKPILSGKDAENRRRKSDDEDDSPEWIKGLSEGDSDDLSGKYRDDSLSRARKKIRRLINANVYKHPSEDGELYKPVFMTLTFAENVTDVDLANKAFKQFIRKLNGHVYGRGRVGLKYVTVIEFQKRGAVHYHCVFFNLPFIDSGVIASLWGQGFIKVNSMKKRDGTNCDNVGAYVTKYMQKELDDERLHGRKCYLVSKGLHQPEEIALDSFGLEKLRASIDSAKVYEAQFDTDYLGMIQYQQYNLTGLDLKPDFSGLEELAG</sequence>